<dbReference type="EMBL" id="JACCHT010000002">
    <property type="protein sequence ID" value="NYT28085.1"/>
    <property type="molecule type" value="Genomic_DNA"/>
</dbReference>
<evidence type="ECO:0000313" key="1">
    <source>
        <dbReference type="EMBL" id="NYT28085.1"/>
    </source>
</evidence>
<organism evidence="1 2">
    <name type="scientific">Candidatus Thiodubiliella endoseptemdiera</name>
    <dbReference type="NCBI Taxonomy" id="2738886"/>
    <lineage>
        <taxon>Bacteria</taxon>
        <taxon>Pseudomonadati</taxon>
        <taxon>Pseudomonadota</taxon>
        <taxon>Gammaproteobacteria</taxon>
        <taxon>Candidatus Pseudothioglobaceae</taxon>
        <taxon>Candidatus Thiodubiliella</taxon>
    </lineage>
</organism>
<dbReference type="Proteomes" id="UP000568751">
    <property type="component" value="Unassembled WGS sequence"/>
</dbReference>
<name>A0A853F8T9_9GAMM</name>
<evidence type="ECO:0000313" key="2">
    <source>
        <dbReference type="Proteomes" id="UP000568751"/>
    </source>
</evidence>
<protein>
    <submittedName>
        <fullName evidence="1">Uncharacterized protein</fullName>
    </submittedName>
</protein>
<proteinExistence type="predicted"/>
<accession>A0A853F8T9</accession>
<comment type="caution">
    <text evidence="1">The sequence shown here is derived from an EMBL/GenBank/DDBJ whole genome shotgun (WGS) entry which is preliminary data.</text>
</comment>
<reference evidence="1 2" key="1">
    <citation type="submission" date="2020-05" db="EMBL/GenBank/DDBJ databases">
        <title>Horizontal transmission and recombination maintain forever young bacterial symbiont genomes.</title>
        <authorList>
            <person name="Russell S.L."/>
            <person name="Pepper-Tunick E."/>
            <person name="Svedberg J."/>
            <person name="Byrne A."/>
            <person name="Ruelas Castillo J."/>
            <person name="Vollmers C."/>
            <person name="Beinart R.A."/>
            <person name="Corbett-Detig R."/>
        </authorList>
    </citation>
    <scope>NUCLEOTIDE SEQUENCE [LARGE SCALE GENOMIC DNA]</scope>
    <source>
        <strain evidence="1">455</strain>
    </source>
</reference>
<dbReference type="AlphaFoldDB" id="A0A853F8T9"/>
<sequence length="71" mass="8155">MDDDMSALENMTVAEKLSTMVGEMTVILLHYRFKTHTNSWKSFHNTLVTTGITVKKIASLLFNFLNQKTFN</sequence>
<gene>
    <name evidence="1" type="ORF">H0A76_09495</name>
</gene>